<evidence type="ECO:0000256" key="2">
    <source>
        <dbReference type="ARBA" id="ARBA00023002"/>
    </source>
</evidence>
<keyword evidence="4" id="KW-1185">Reference proteome</keyword>
<dbReference type="OrthoDB" id="8681695at2"/>
<organism evidence="3 4">
    <name type="scientific">Pigmentiphaga kullae</name>
    <dbReference type="NCBI Taxonomy" id="151784"/>
    <lineage>
        <taxon>Bacteria</taxon>
        <taxon>Pseudomonadati</taxon>
        <taxon>Pseudomonadota</taxon>
        <taxon>Betaproteobacteria</taxon>
        <taxon>Burkholderiales</taxon>
        <taxon>Alcaligenaceae</taxon>
        <taxon>Pigmentiphaga</taxon>
    </lineage>
</organism>
<evidence type="ECO:0000313" key="4">
    <source>
        <dbReference type="Proteomes" id="UP000292445"/>
    </source>
</evidence>
<keyword evidence="2" id="KW-0560">Oxidoreductase</keyword>
<gene>
    <name evidence="3" type="ORF">EV675_5303</name>
</gene>
<comment type="caution">
    <text evidence="3">The sequence shown here is derived from an EMBL/GenBank/DDBJ whole genome shotgun (WGS) entry which is preliminary data.</text>
</comment>
<dbReference type="SUPFAM" id="SSF51735">
    <property type="entry name" value="NAD(P)-binding Rossmann-fold domains"/>
    <property type="match status" value="1"/>
</dbReference>
<sequence length="248" mass="25441">MQAGAQQFPTVIDVTGMSVLVVGAEGGVGPAVVDGFEAHGARVHAGYLAPGSGGADRPGDRVPADADPAAIRDFLDRVEDAHGPLDALIFVSPPVSVGKALDIDPVLYAQVARDELVLPVLLLREAAARMARRGFGRLLSFCSMSGKTGAHPGVSPYAAAKGGLIAFSRSLAAELAPQGVTVNAIATALFDVQVTKTGEDLEHVLKGIPVGRVGRSQEAAAAALFLASRLSGYITGETLNMSGGRFMD</sequence>
<dbReference type="AlphaFoldDB" id="A0A4V2F2M3"/>
<dbReference type="GO" id="GO:0016616">
    <property type="term" value="F:oxidoreductase activity, acting on the CH-OH group of donors, NAD or NADP as acceptor"/>
    <property type="evidence" value="ECO:0007669"/>
    <property type="project" value="TreeGrafter"/>
</dbReference>
<dbReference type="InterPro" id="IPR036291">
    <property type="entry name" value="NAD(P)-bd_dom_sf"/>
</dbReference>
<dbReference type="RefSeq" id="WP_130361524.1">
    <property type="nucleotide sequence ID" value="NZ_SGXC01000003.1"/>
</dbReference>
<dbReference type="PANTHER" id="PTHR42760">
    <property type="entry name" value="SHORT-CHAIN DEHYDROGENASES/REDUCTASES FAMILY MEMBER"/>
    <property type="match status" value="1"/>
</dbReference>
<dbReference type="Gene3D" id="3.40.50.720">
    <property type="entry name" value="NAD(P)-binding Rossmann-like Domain"/>
    <property type="match status" value="1"/>
</dbReference>
<evidence type="ECO:0000256" key="1">
    <source>
        <dbReference type="ARBA" id="ARBA00006484"/>
    </source>
</evidence>
<comment type="similarity">
    <text evidence="1">Belongs to the short-chain dehydrogenases/reductases (SDR) family.</text>
</comment>
<proteinExistence type="inferred from homology"/>
<accession>A0A4V2F2M3</accession>
<dbReference type="InterPro" id="IPR002347">
    <property type="entry name" value="SDR_fam"/>
</dbReference>
<reference evidence="3 4" key="1">
    <citation type="submission" date="2019-02" db="EMBL/GenBank/DDBJ databases">
        <title>Genomic Encyclopedia of Type Strains, Phase IV (KMG-IV): sequencing the most valuable type-strain genomes for metagenomic binning, comparative biology and taxonomic classification.</title>
        <authorList>
            <person name="Goeker M."/>
        </authorList>
    </citation>
    <scope>NUCLEOTIDE SEQUENCE [LARGE SCALE GENOMIC DNA]</scope>
    <source>
        <strain evidence="3 4">K24</strain>
    </source>
</reference>
<dbReference type="Proteomes" id="UP000292445">
    <property type="component" value="Unassembled WGS sequence"/>
</dbReference>
<dbReference type="EMBL" id="SGXC01000003">
    <property type="protein sequence ID" value="RZS78648.1"/>
    <property type="molecule type" value="Genomic_DNA"/>
</dbReference>
<name>A0A4V2F2M3_9BURK</name>
<protein>
    <submittedName>
        <fullName evidence="3">3-oxoacyl-[acyl-carrier protein] reductase</fullName>
    </submittedName>
</protein>
<dbReference type="Pfam" id="PF13561">
    <property type="entry name" value="adh_short_C2"/>
    <property type="match status" value="1"/>
</dbReference>
<dbReference type="PANTHER" id="PTHR42760:SF133">
    <property type="entry name" value="3-OXOACYL-[ACYL-CARRIER-PROTEIN] REDUCTASE"/>
    <property type="match status" value="1"/>
</dbReference>
<dbReference type="PRINTS" id="PR00081">
    <property type="entry name" value="GDHRDH"/>
</dbReference>
<dbReference type="PRINTS" id="PR00080">
    <property type="entry name" value="SDRFAMILY"/>
</dbReference>
<evidence type="ECO:0000313" key="3">
    <source>
        <dbReference type="EMBL" id="RZS78648.1"/>
    </source>
</evidence>